<feature type="signal peptide" evidence="1">
    <location>
        <begin position="1"/>
        <end position="18"/>
    </location>
</feature>
<proteinExistence type="predicted"/>
<dbReference type="OrthoDB" id="120730at2"/>
<feature type="domain" description="Thioredoxin" evidence="2">
    <location>
        <begin position="8"/>
        <end position="134"/>
    </location>
</feature>
<feature type="chain" id="PRO_5011566713" evidence="1">
    <location>
        <begin position="19"/>
        <end position="391"/>
    </location>
</feature>
<accession>A0A1I3FHZ0</accession>
<dbReference type="RefSeq" id="WP_090079408.1">
    <property type="nucleotide sequence ID" value="NZ_FOQT01000002.1"/>
</dbReference>
<evidence type="ECO:0000256" key="1">
    <source>
        <dbReference type="SAM" id="SignalP"/>
    </source>
</evidence>
<protein>
    <submittedName>
        <fullName evidence="3">Thioredoxin-like</fullName>
    </submittedName>
</protein>
<evidence type="ECO:0000313" key="3">
    <source>
        <dbReference type="EMBL" id="SFI10833.1"/>
    </source>
</evidence>
<dbReference type="InterPro" id="IPR036249">
    <property type="entry name" value="Thioredoxin-like_sf"/>
</dbReference>
<dbReference type="SUPFAM" id="SSF81901">
    <property type="entry name" value="HCP-like"/>
    <property type="match status" value="1"/>
</dbReference>
<dbReference type="SUPFAM" id="SSF52833">
    <property type="entry name" value="Thioredoxin-like"/>
    <property type="match status" value="1"/>
</dbReference>
<reference evidence="3 4" key="1">
    <citation type="submission" date="2016-10" db="EMBL/GenBank/DDBJ databases">
        <authorList>
            <person name="de Groot N.N."/>
        </authorList>
    </citation>
    <scope>NUCLEOTIDE SEQUENCE [LARGE SCALE GENOMIC DNA]</scope>
    <source>
        <strain evidence="3 4">DSM 26000</strain>
    </source>
</reference>
<sequence>MNKIKYILFLLISLQVFSQESINFSQKPFAELMAQAKAEKKLIFLDAYASWCGPCKLLEKNVFPKPAVRDFFNKTFINTHIDMEKGEGPGIAQKYMIRSYPSLLFINGDGEIIQKALGYMGEEDFLALGKEAGNPLNAKESPKALFAKGEKNPQFLETIIKNNANSDYNFAKSAAERYFEVKNTKELSKEEISYILYFVKSTKDPLYKEFVKNKEEITKSVPLETYNQFDQQIKLSEVLEASVNESDGGINDEYFFKNAVPIVGRADAEKALNRTKVALYPQTGNFEGYEKAALEYYKDADSFDAKELDKAAWIFSQNITNVNSLNEAKMWSEKSVMKGENPENTYILAKLYQKTGDTEKARSFAKMSADISAQSGKDASLATALLTELNK</sequence>
<keyword evidence="4" id="KW-1185">Reference proteome</keyword>
<gene>
    <name evidence="3" type="ORF">SAMN05443292_1396</name>
</gene>
<dbReference type="Gene3D" id="3.40.30.10">
    <property type="entry name" value="Glutaredoxin"/>
    <property type="match status" value="1"/>
</dbReference>
<dbReference type="InterPro" id="IPR013766">
    <property type="entry name" value="Thioredoxin_domain"/>
</dbReference>
<keyword evidence="1" id="KW-0732">Signal</keyword>
<organism evidence="3 4">
    <name type="scientific">Halpernia frigidisoli</name>
    <dbReference type="NCBI Taxonomy" id="1125876"/>
    <lineage>
        <taxon>Bacteria</taxon>
        <taxon>Pseudomonadati</taxon>
        <taxon>Bacteroidota</taxon>
        <taxon>Flavobacteriia</taxon>
        <taxon>Flavobacteriales</taxon>
        <taxon>Weeksellaceae</taxon>
        <taxon>Chryseobacterium group</taxon>
        <taxon>Halpernia</taxon>
    </lineage>
</organism>
<dbReference type="Pfam" id="PF13098">
    <property type="entry name" value="Thioredoxin_2"/>
    <property type="match status" value="1"/>
</dbReference>
<dbReference type="EMBL" id="FOQT01000002">
    <property type="protein sequence ID" value="SFI10833.1"/>
    <property type="molecule type" value="Genomic_DNA"/>
</dbReference>
<dbReference type="PROSITE" id="PS51352">
    <property type="entry name" value="THIOREDOXIN_2"/>
    <property type="match status" value="1"/>
</dbReference>
<name>A0A1I3FHZ0_9FLAO</name>
<evidence type="ECO:0000259" key="2">
    <source>
        <dbReference type="PROSITE" id="PS51352"/>
    </source>
</evidence>
<evidence type="ECO:0000313" key="4">
    <source>
        <dbReference type="Proteomes" id="UP000198931"/>
    </source>
</evidence>
<dbReference type="Proteomes" id="UP000198931">
    <property type="component" value="Unassembled WGS sequence"/>
</dbReference>
<dbReference type="AlphaFoldDB" id="A0A1I3FHZ0"/>
<dbReference type="STRING" id="1125876.SAMN05443292_1396"/>
<dbReference type="InterPro" id="IPR012336">
    <property type="entry name" value="Thioredoxin-like_fold"/>
</dbReference>